<dbReference type="EC" id="6.3.5.4" evidence="2"/>
<accession>A0A849SPG6</accession>
<dbReference type="PANTHER" id="PTHR43284:SF1">
    <property type="entry name" value="ASPARAGINE SYNTHETASE"/>
    <property type="match status" value="1"/>
</dbReference>
<proteinExistence type="predicted"/>
<dbReference type="AlphaFoldDB" id="A0A849SPG6"/>
<gene>
    <name evidence="5" type="ORF">HOP12_10230</name>
</gene>
<dbReference type="Gene3D" id="3.40.50.620">
    <property type="entry name" value="HUPs"/>
    <property type="match status" value="1"/>
</dbReference>
<dbReference type="Pfam" id="PF00733">
    <property type="entry name" value="Asn_synthase"/>
    <property type="match status" value="1"/>
</dbReference>
<evidence type="ECO:0000256" key="2">
    <source>
        <dbReference type="ARBA" id="ARBA00012737"/>
    </source>
</evidence>
<evidence type="ECO:0000256" key="3">
    <source>
        <dbReference type="ARBA" id="ARBA00048741"/>
    </source>
</evidence>
<protein>
    <recommendedName>
        <fullName evidence="2">asparagine synthase (glutamine-hydrolyzing)</fullName>
        <ecNumber evidence="2">6.3.5.4</ecNumber>
    </recommendedName>
</protein>
<reference evidence="5 6" key="1">
    <citation type="submission" date="2020-04" db="EMBL/GenBank/DDBJ databases">
        <title>Metagenomic profiling of ammonia- and methane-oxidizing microorganisms in a Dutch drinking water treatment plant.</title>
        <authorList>
            <person name="Poghosyan L."/>
            <person name="Leucker S."/>
        </authorList>
    </citation>
    <scope>NUCLEOTIDE SEQUENCE [LARGE SCALE GENOMIC DNA]</scope>
    <source>
        <strain evidence="5">S-RSF-IL-03</strain>
    </source>
</reference>
<dbReference type="InterPro" id="IPR051786">
    <property type="entry name" value="ASN_synthetase/amidase"/>
</dbReference>
<evidence type="ECO:0000259" key="4">
    <source>
        <dbReference type="Pfam" id="PF00733"/>
    </source>
</evidence>
<evidence type="ECO:0000313" key="5">
    <source>
        <dbReference type="EMBL" id="NOT34534.1"/>
    </source>
</evidence>
<evidence type="ECO:0000313" key="6">
    <source>
        <dbReference type="Proteomes" id="UP000580839"/>
    </source>
</evidence>
<comment type="caution">
    <text evidence="5">The sequence shown here is derived from an EMBL/GenBank/DDBJ whole genome shotgun (WGS) entry which is preliminary data.</text>
</comment>
<dbReference type="GO" id="GO:0006529">
    <property type="term" value="P:asparagine biosynthetic process"/>
    <property type="evidence" value="ECO:0007669"/>
    <property type="project" value="InterPro"/>
</dbReference>
<dbReference type="CDD" id="cd01991">
    <property type="entry name" value="Asn_synthase_B_C"/>
    <property type="match status" value="1"/>
</dbReference>
<comment type="catalytic activity">
    <reaction evidence="3">
        <text>L-aspartate + L-glutamine + ATP + H2O = L-asparagine + L-glutamate + AMP + diphosphate + H(+)</text>
        <dbReference type="Rhea" id="RHEA:12228"/>
        <dbReference type="ChEBI" id="CHEBI:15377"/>
        <dbReference type="ChEBI" id="CHEBI:15378"/>
        <dbReference type="ChEBI" id="CHEBI:29985"/>
        <dbReference type="ChEBI" id="CHEBI:29991"/>
        <dbReference type="ChEBI" id="CHEBI:30616"/>
        <dbReference type="ChEBI" id="CHEBI:33019"/>
        <dbReference type="ChEBI" id="CHEBI:58048"/>
        <dbReference type="ChEBI" id="CHEBI:58359"/>
        <dbReference type="ChEBI" id="CHEBI:456215"/>
        <dbReference type="EC" id="6.3.5.4"/>
    </reaction>
</comment>
<name>A0A849SPG6_UNCEI</name>
<feature type="non-terminal residue" evidence="5">
    <location>
        <position position="1"/>
    </location>
</feature>
<organism evidence="5 6">
    <name type="scientific">Eiseniibacteriota bacterium</name>
    <dbReference type="NCBI Taxonomy" id="2212470"/>
    <lineage>
        <taxon>Bacteria</taxon>
        <taxon>Candidatus Eiseniibacteriota</taxon>
    </lineage>
</organism>
<dbReference type="GO" id="GO:0005829">
    <property type="term" value="C:cytosol"/>
    <property type="evidence" value="ECO:0007669"/>
    <property type="project" value="TreeGrafter"/>
</dbReference>
<feature type="domain" description="Asparagine synthetase" evidence="4">
    <location>
        <begin position="56"/>
        <end position="195"/>
    </location>
</feature>
<dbReference type="InterPro" id="IPR001962">
    <property type="entry name" value="Asn_synthase"/>
</dbReference>
<dbReference type="GO" id="GO:0004066">
    <property type="term" value="F:asparagine synthase (glutamine-hydrolyzing) activity"/>
    <property type="evidence" value="ECO:0007669"/>
    <property type="project" value="UniProtKB-EC"/>
</dbReference>
<dbReference type="PANTHER" id="PTHR43284">
    <property type="entry name" value="ASPARAGINE SYNTHETASE (GLUTAMINE-HYDROLYZING)"/>
    <property type="match status" value="1"/>
</dbReference>
<evidence type="ECO:0000256" key="1">
    <source>
        <dbReference type="ARBA" id="ARBA00005187"/>
    </source>
</evidence>
<dbReference type="SUPFAM" id="SSF52402">
    <property type="entry name" value="Adenine nucleotide alpha hydrolases-like"/>
    <property type="match status" value="1"/>
</dbReference>
<sequence>ATPLASYLSTLEPAAPSRWSEALTEPASLGAVPATLLAELHAELGYDPGDREGLAFAADHLWYLPDDLLLKEDRATMGASVEGRVPYLDDSLVRWAAGLPLSSRFGPNGEGKHVLRTLARRLLPEDLAARRKHGFSVPIEDWLRGPLDSLLGDVLASPGSGVFRTEVLKRWHDEHRARRDRSGPLWAALCFELWWREIAVISP</sequence>
<comment type="pathway">
    <text evidence="1">Amino-acid biosynthesis; L-asparagine biosynthesis; L-asparagine from L-aspartate (L-Gln route): step 1/1.</text>
</comment>
<dbReference type="InterPro" id="IPR014729">
    <property type="entry name" value="Rossmann-like_a/b/a_fold"/>
</dbReference>
<dbReference type="EMBL" id="JABFRW010000128">
    <property type="protein sequence ID" value="NOT34534.1"/>
    <property type="molecule type" value="Genomic_DNA"/>
</dbReference>
<dbReference type="Proteomes" id="UP000580839">
    <property type="component" value="Unassembled WGS sequence"/>
</dbReference>